<proteinExistence type="predicted"/>
<protein>
    <recommendedName>
        <fullName evidence="2">MIF4G domain-containing protein</fullName>
    </recommendedName>
</protein>
<reference evidence="1" key="1">
    <citation type="journal article" date="2020" name="Nature">
        <title>Giant virus diversity and host interactions through global metagenomics.</title>
        <authorList>
            <person name="Schulz F."/>
            <person name="Roux S."/>
            <person name="Paez-Espino D."/>
            <person name="Jungbluth S."/>
            <person name="Walsh D.A."/>
            <person name="Denef V.J."/>
            <person name="McMahon K.D."/>
            <person name="Konstantinidis K.T."/>
            <person name="Eloe-Fadrosh E.A."/>
            <person name="Kyrpides N.C."/>
            <person name="Woyke T."/>
        </authorList>
    </citation>
    <scope>NUCLEOTIDE SEQUENCE</scope>
    <source>
        <strain evidence="1">GVMAG-M-3300023184-89</strain>
    </source>
</reference>
<organism evidence="1">
    <name type="scientific">viral metagenome</name>
    <dbReference type="NCBI Taxonomy" id="1070528"/>
    <lineage>
        <taxon>unclassified sequences</taxon>
        <taxon>metagenomes</taxon>
        <taxon>organismal metagenomes</taxon>
    </lineage>
</organism>
<name>A0A6C0IIA0_9ZZZZ</name>
<evidence type="ECO:0008006" key="2">
    <source>
        <dbReference type="Google" id="ProtNLM"/>
    </source>
</evidence>
<evidence type="ECO:0000313" key="1">
    <source>
        <dbReference type="EMBL" id="QHT92702.1"/>
    </source>
</evidence>
<sequence>MTNVIKFTPSDFERIKNNGFSCTLSPETIAIIQALADQVGAPEYIKTPQFIKMDIKETQQQQNKKRRGGPKSYELNDEAWDTVRNFKTTLIVKKEGMGAVIDQIRKHLNKMTAKTYDTLRDNIIKEIATITEGVLDNMNTLDTVEDEEFVTEISKIGEALFTIASGNSFYSNMYAKLYKELMAKFAFMQTIFETNFNKFNTLFNDFTYCDPNKDYDQFCLNNKVNEKRRALSLFYVNLMKEKLIASGEIEKILQQLQTNLMKAIKEPEQKNIVDEMTEIMFIIIVNGYQQLKEVDEWSSIEDFINLVATLKPTSYPSITNKTIFKFMDILDTL</sequence>
<accession>A0A6C0IIA0</accession>
<dbReference type="EMBL" id="MN740193">
    <property type="protein sequence ID" value="QHT92702.1"/>
    <property type="molecule type" value="Genomic_DNA"/>
</dbReference>
<dbReference type="AlphaFoldDB" id="A0A6C0IIA0"/>